<evidence type="ECO:0000313" key="3">
    <source>
        <dbReference type="Proteomes" id="UP001300604"/>
    </source>
</evidence>
<dbReference type="Proteomes" id="UP001300604">
    <property type="component" value="Chromosome"/>
</dbReference>
<dbReference type="Pfam" id="PF24726">
    <property type="entry name" value="DUF7678"/>
    <property type="match status" value="1"/>
</dbReference>
<dbReference type="AlphaFoldDB" id="A0AA97D9S8"/>
<name>A0AA97D9S8_9FIRM</name>
<dbReference type="RefSeq" id="WP_275844743.1">
    <property type="nucleotide sequence ID" value="NZ_CP135996.1"/>
</dbReference>
<proteinExistence type="predicted"/>
<dbReference type="InterPro" id="IPR056095">
    <property type="entry name" value="DUF7678"/>
</dbReference>
<dbReference type="KEGG" id="carl:PXC00_12155"/>
<sequence>MWSKGSLKIGNHIIHYWVKHYEQGSQYGIENEGRISKLMLKENGAVIANYDRGWDMEPETEAAQLAYAILVKKYN</sequence>
<evidence type="ECO:0000259" key="1">
    <source>
        <dbReference type="Pfam" id="PF24726"/>
    </source>
</evidence>
<reference evidence="3" key="3">
    <citation type="submission" date="2024-06" db="EMBL/GenBank/DDBJ databases">
        <authorList>
            <person name="Zeng C."/>
        </authorList>
    </citation>
    <scope>NUCLEOTIDE SEQUENCE [LARGE SCALE GENOMIC DNA]</scope>
    <source>
        <strain evidence="3">ZCY20-5</strain>
    </source>
</reference>
<keyword evidence="3" id="KW-1185">Reference proteome</keyword>
<reference evidence="3" key="2">
    <citation type="submission" date="2024-06" db="EMBL/GenBank/DDBJ databases">
        <title>Caproicibacterium argilliputei sp. nov, a novel caproic acid producing anaerobic bacterium isolated from pit mud.</title>
        <authorList>
            <person name="Zeng C."/>
        </authorList>
    </citation>
    <scope>NUCLEOTIDE SEQUENCE [LARGE SCALE GENOMIC DNA]</scope>
    <source>
        <strain evidence="3">ZCY20-5</strain>
    </source>
</reference>
<feature type="domain" description="DUF7678" evidence="1">
    <location>
        <begin position="1"/>
        <end position="75"/>
    </location>
</feature>
<protein>
    <recommendedName>
        <fullName evidence="1">DUF7678 domain-containing protein</fullName>
    </recommendedName>
</protein>
<evidence type="ECO:0000313" key="2">
    <source>
        <dbReference type="EMBL" id="WOC31934.1"/>
    </source>
</evidence>
<organism evidence="2 3">
    <name type="scientific">Caproicibacterium argilliputei</name>
    <dbReference type="NCBI Taxonomy" id="3030016"/>
    <lineage>
        <taxon>Bacteria</taxon>
        <taxon>Bacillati</taxon>
        <taxon>Bacillota</taxon>
        <taxon>Clostridia</taxon>
        <taxon>Eubacteriales</taxon>
        <taxon>Oscillospiraceae</taxon>
        <taxon>Caproicibacterium</taxon>
    </lineage>
</organism>
<gene>
    <name evidence="2" type="ORF">PXC00_12155</name>
</gene>
<dbReference type="EMBL" id="CP135996">
    <property type="protein sequence ID" value="WOC31934.1"/>
    <property type="molecule type" value="Genomic_DNA"/>
</dbReference>
<accession>A0AA97D9S8</accession>
<reference evidence="2 3" key="1">
    <citation type="submission" date="2024-06" db="EMBL/GenBank/DDBJ databases">
        <title>Caproicibacterium argilliputei sp. nov, a novel caproic acid producing anaerobic bacterium isolated from pit mud.</title>
        <authorList>
            <person name="Xia S."/>
        </authorList>
    </citation>
    <scope>NUCLEOTIDE SEQUENCE [LARGE SCALE GENOMIC DNA]</scope>
    <source>
        <strain evidence="2 3">ZCY20-5</strain>
    </source>
</reference>